<protein>
    <submittedName>
        <fullName evidence="1">Uncharacterized protein</fullName>
    </submittedName>
</protein>
<evidence type="ECO:0000313" key="1">
    <source>
        <dbReference type="EMBL" id="KRH94411.1"/>
    </source>
</evidence>
<dbReference type="AlphaFoldDB" id="A0A0R0M7T2"/>
<name>A0A0R0M7T2_9MICR</name>
<dbReference type="Proteomes" id="UP000051530">
    <property type="component" value="Unassembled WGS sequence"/>
</dbReference>
<sequence>ERIQQANHSSDVESQIKVQIFDYETQNSHELINHYKHHISHGIHIGFFAIVGIISRKDESFKVTSNLYNKPREIKKIFYDKNMLQLIGTSITQLMYEDFSFTVTVPIIYKNQKQFFSTSNLPDNFRPKDKDSYYLTLNLYRSYGKERNKVSFFFYSTLLESLNFPKAFHAFHLGQVISFKRTVARNDKVFHQFNFIRT</sequence>
<reference evidence="1 2" key="1">
    <citation type="submission" date="2015-07" db="EMBL/GenBank/DDBJ databases">
        <title>The genome of Pseudoloma neurophilia, a relevant intracellular parasite of the zebrafish.</title>
        <authorList>
            <person name="Ndikumana S."/>
            <person name="Pelin A."/>
            <person name="Sanders J."/>
            <person name="Corradi N."/>
        </authorList>
    </citation>
    <scope>NUCLEOTIDE SEQUENCE [LARGE SCALE GENOMIC DNA]</scope>
    <source>
        <strain evidence="1 2">MK1</strain>
    </source>
</reference>
<keyword evidence="2" id="KW-1185">Reference proteome</keyword>
<dbReference type="EMBL" id="LGUB01000079">
    <property type="protein sequence ID" value="KRH94411.1"/>
    <property type="molecule type" value="Genomic_DNA"/>
</dbReference>
<organism evidence="1 2">
    <name type="scientific">Pseudoloma neurophilia</name>
    <dbReference type="NCBI Taxonomy" id="146866"/>
    <lineage>
        <taxon>Eukaryota</taxon>
        <taxon>Fungi</taxon>
        <taxon>Fungi incertae sedis</taxon>
        <taxon>Microsporidia</taxon>
        <taxon>Pseudoloma</taxon>
    </lineage>
</organism>
<feature type="non-terminal residue" evidence="1">
    <location>
        <position position="1"/>
    </location>
</feature>
<proteinExistence type="predicted"/>
<comment type="caution">
    <text evidence="1">The sequence shown here is derived from an EMBL/GenBank/DDBJ whole genome shotgun (WGS) entry which is preliminary data.</text>
</comment>
<evidence type="ECO:0000313" key="2">
    <source>
        <dbReference type="Proteomes" id="UP000051530"/>
    </source>
</evidence>
<gene>
    <name evidence="1" type="ORF">M153_2660003</name>
</gene>
<dbReference type="VEuPathDB" id="MicrosporidiaDB:M153_2660003"/>
<accession>A0A0R0M7T2</accession>